<evidence type="ECO:0000313" key="2">
    <source>
        <dbReference type="EMBL" id="CAB5223108.1"/>
    </source>
</evidence>
<feature type="region of interest" description="Disordered" evidence="1">
    <location>
        <begin position="94"/>
        <end position="161"/>
    </location>
</feature>
<sequence>MGNRMGRWFRFYENTFDNPKVLLLSDREFRLWVRLLCMASENDGLIPPLVVVKARLNTRLDHLKAALTRLIEVGLIVPSPHGFEPHNWRKFQYKSDTSAPRMRDKRARDVTSQNAITRDTETEADTEADRSLYQGRSNLGSDRYAREENDGPFNVIPGGRK</sequence>
<accession>A0A6J7X1X0</accession>
<protein>
    <submittedName>
        <fullName evidence="2">Uncharacterized protein</fullName>
    </submittedName>
</protein>
<reference evidence="2" key="1">
    <citation type="submission" date="2020-05" db="EMBL/GenBank/DDBJ databases">
        <authorList>
            <person name="Chiriac C."/>
            <person name="Salcher M."/>
            <person name="Ghai R."/>
            <person name="Kavagutti S V."/>
        </authorList>
    </citation>
    <scope>NUCLEOTIDE SEQUENCE</scope>
</reference>
<evidence type="ECO:0000256" key="1">
    <source>
        <dbReference type="SAM" id="MobiDB-lite"/>
    </source>
</evidence>
<proteinExistence type="predicted"/>
<dbReference type="EMBL" id="LR798303">
    <property type="protein sequence ID" value="CAB5223108.1"/>
    <property type="molecule type" value="Genomic_DNA"/>
</dbReference>
<organism evidence="2">
    <name type="scientific">uncultured Caudovirales phage</name>
    <dbReference type="NCBI Taxonomy" id="2100421"/>
    <lineage>
        <taxon>Viruses</taxon>
        <taxon>Duplodnaviria</taxon>
        <taxon>Heunggongvirae</taxon>
        <taxon>Uroviricota</taxon>
        <taxon>Caudoviricetes</taxon>
        <taxon>Peduoviridae</taxon>
        <taxon>Maltschvirus</taxon>
        <taxon>Maltschvirus maltsch</taxon>
    </lineage>
</organism>
<name>A0A6J7X1X0_9CAUD</name>
<gene>
    <name evidence="2" type="ORF">UFOVP368_59</name>
</gene>